<organism evidence="2 3">
    <name type="scientific">Phialocephala subalpina</name>
    <dbReference type="NCBI Taxonomy" id="576137"/>
    <lineage>
        <taxon>Eukaryota</taxon>
        <taxon>Fungi</taxon>
        <taxon>Dikarya</taxon>
        <taxon>Ascomycota</taxon>
        <taxon>Pezizomycotina</taxon>
        <taxon>Leotiomycetes</taxon>
        <taxon>Helotiales</taxon>
        <taxon>Mollisiaceae</taxon>
        <taxon>Phialocephala</taxon>
        <taxon>Phialocephala fortinii species complex</taxon>
    </lineage>
</organism>
<dbReference type="EMBL" id="FJOG01000018">
    <property type="protein sequence ID" value="CZR61666.1"/>
    <property type="molecule type" value="Genomic_DNA"/>
</dbReference>
<dbReference type="Pfam" id="PF06985">
    <property type="entry name" value="HET"/>
    <property type="match status" value="1"/>
</dbReference>
<dbReference type="PANTHER" id="PTHR33112">
    <property type="entry name" value="DOMAIN PROTEIN, PUTATIVE-RELATED"/>
    <property type="match status" value="1"/>
</dbReference>
<evidence type="ECO:0000259" key="1">
    <source>
        <dbReference type="Pfam" id="PF06985"/>
    </source>
</evidence>
<sequence>MGSAATRKLPSLSLAVGSPRTLCERCQGIEFFRLSSTSSRWPDDVYNSGQHIAPLQVIRKQAGSCPLCSLFLRILSTDRYWPHDGVGSYERNDDVTLVYERRDCVLYGFHLGNPEDQEPIENCFALKHKGNTYHDKIVLSHRGGRENFKCSQGPFLSEVYPVKAHVDFKLIRSWLDTCVDHHKTACRAKSTMTDDTEFKQRQRVIDVQARIVVHRDLATTGYAALTYVWGANFAQRVTNSLAKIAISGDQLPLDLPQAFLDAMTVCVELGIDLLWIDALCIDQRDPVDKETQIRNMDLVYKGSRITIVASEGPDPDFGLPGVSRPRAYPSCSVVIDGGGGPGSQVSIVPGFIPGQCTWDERAWTLQEAVLSTRLLVFNGHYVAFFCCGGATREDLSSIDSLELVGEKKKTSMTNWVLDFASSMTIDLLSGFRMSSYRELVKLYTSRKMANPMDALNTVSGLLAHWRNITQTEFVMGHPTEFLSDSLIWVGKNYHHRGHPGIPSWSWAAWEGNVVYAYEIEEQTPRTYDNLDKVKEARKHDFDNGIMVRLDAVIEVLDSPNQTPRLMIHSYVARVKMPIMSGKHTGSSLDWNYWFPEDTPWGFYEIALVEKPGKLCIVLSEDDREPMNIQLPDDLTPE</sequence>
<gene>
    <name evidence="2" type="ORF">PAC_11563</name>
</gene>
<dbReference type="STRING" id="576137.A0A1L7X9J7"/>
<dbReference type="Proteomes" id="UP000184330">
    <property type="component" value="Unassembled WGS sequence"/>
</dbReference>
<dbReference type="PANTHER" id="PTHR33112:SF12">
    <property type="entry name" value="HETEROKARYON INCOMPATIBILITY DOMAIN-CONTAINING PROTEIN"/>
    <property type="match status" value="1"/>
</dbReference>
<evidence type="ECO:0000313" key="3">
    <source>
        <dbReference type="Proteomes" id="UP000184330"/>
    </source>
</evidence>
<reference evidence="2 3" key="1">
    <citation type="submission" date="2016-03" db="EMBL/GenBank/DDBJ databases">
        <authorList>
            <person name="Ploux O."/>
        </authorList>
    </citation>
    <scope>NUCLEOTIDE SEQUENCE [LARGE SCALE GENOMIC DNA]</scope>
    <source>
        <strain evidence="2 3">UAMH 11012</strain>
    </source>
</reference>
<dbReference type="InterPro" id="IPR010730">
    <property type="entry name" value="HET"/>
</dbReference>
<protein>
    <recommendedName>
        <fullName evidence="1">Heterokaryon incompatibility domain-containing protein</fullName>
    </recommendedName>
</protein>
<evidence type="ECO:0000313" key="2">
    <source>
        <dbReference type="EMBL" id="CZR61666.1"/>
    </source>
</evidence>
<proteinExistence type="predicted"/>
<accession>A0A1L7X9J7</accession>
<keyword evidence="3" id="KW-1185">Reference proteome</keyword>
<dbReference type="OrthoDB" id="3509106at2759"/>
<dbReference type="AlphaFoldDB" id="A0A1L7X9J7"/>
<feature type="domain" description="Heterokaryon incompatibility" evidence="1">
    <location>
        <begin position="222"/>
        <end position="367"/>
    </location>
</feature>
<name>A0A1L7X9J7_9HELO</name>